<comment type="caution">
    <text evidence="1">The sequence shown here is derived from an EMBL/GenBank/DDBJ whole genome shotgun (WGS) entry which is preliminary data.</text>
</comment>
<keyword evidence="2" id="KW-1185">Reference proteome</keyword>
<proteinExistence type="predicted"/>
<sequence>MREFRAMERDPRSVIRRQRECVMGWSHTIGKLELLGVDGAFCWPSRKLVPPPIDPIFPSAFAPCLSDSQFPIVRAIRVSFNYVGFFTSKSINEMGYTLAHLGRLILWVQQYENILNMESFHKMLLASRNKPGGVQIPKEARGKAHEPKRHHIKQGERIEILAANTHLSMSPAIHVPGQIEQCALFPLPMPKAT</sequence>
<dbReference type="EMBL" id="CAWUPB010001173">
    <property type="protein sequence ID" value="CAK7346220.1"/>
    <property type="molecule type" value="Genomic_DNA"/>
</dbReference>
<evidence type="ECO:0000313" key="1">
    <source>
        <dbReference type="EMBL" id="CAK7346220.1"/>
    </source>
</evidence>
<accession>A0AAV1S6X0</accession>
<evidence type="ECO:0000313" key="2">
    <source>
        <dbReference type="Proteomes" id="UP001314170"/>
    </source>
</evidence>
<gene>
    <name evidence="1" type="ORF">DCAF_LOCUS18891</name>
</gene>
<reference evidence="1 2" key="1">
    <citation type="submission" date="2024-01" db="EMBL/GenBank/DDBJ databases">
        <authorList>
            <person name="Waweru B."/>
        </authorList>
    </citation>
    <scope>NUCLEOTIDE SEQUENCE [LARGE SCALE GENOMIC DNA]</scope>
</reference>
<dbReference type="Proteomes" id="UP001314170">
    <property type="component" value="Unassembled WGS sequence"/>
</dbReference>
<protein>
    <submittedName>
        <fullName evidence="1">Uncharacterized protein</fullName>
    </submittedName>
</protein>
<dbReference type="AlphaFoldDB" id="A0AAV1S6X0"/>
<organism evidence="1 2">
    <name type="scientific">Dovyalis caffra</name>
    <dbReference type="NCBI Taxonomy" id="77055"/>
    <lineage>
        <taxon>Eukaryota</taxon>
        <taxon>Viridiplantae</taxon>
        <taxon>Streptophyta</taxon>
        <taxon>Embryophyta</taxon>
        <taxon>Tracheophyta</taxon>
        <taxon>Spermatophyta</taxon>
        <taxon>Magnoliopsida</taxon>
        <taxon>eudicotyledons</taxon>
        <taxon>Gunneridae</taxon>
        <taxon>Pentapetalae</taxon>
        <taxon>rosids</taxon>
        <taxon>fabids</taxon>
        <taxon>Malpighiales</taxon>
        <taxon>Salicaceae</taxon>
        <taxon>Flacourtieae</taxon>
        <taxon>Dovyalis</taxon>
    </lineage>
</organism>
<name>A0AAV1S6X0_9ROSI</name>